<dbReference type="STRING" id="1754190.A0A1Y1YY06"/>
<keyword evidence="1" id="KW-1133">Transmembrane helix</keyword>
<reference evidence="2 3" key="1">
    <citation type="submission" date="2016-08" db="EMBL/GenBank/DDBJ databases">
        <title>A Parts List for Fungal Cellulosomes Revealed by Comparative Genomics.</title>
        <authorList>
            <consortium name="DOE Joint Genome Institute"/>
            <person name="Haitjema C.H."/>
            <person name="Gilmore S.P."/>
            <person name="Henske J.K."/>
            <person name="Solomon K.V."/>
            <person name="De Groot R."/>
            <person name="Kuo A."/>
            <person name="Mondo S.J."/>
            <person name="Salamov A.A."/>
            <person name="Labutti K."/>
            <person name="Zhao Z."/>
            <person name="Chiniquy J."/>
            <person name="Barry K."/>
            <person name="Brewer H.M."/>
            <person name="Purvine S.O."/>
            <person name="Wright A.T."/>
            <person name="Boxma B."/>
            <person name="Van Alen T."/>
            <person name="Hackstein J.H."/>
            <person name="Baker S.E."/>
            <person name="Grigoriev I.V."/>
            <person name="O'Malley M.A."/>
        </authorList>
    </citation>
    <scope>NUCLEOTIDE SEQUENCE [LARGE SCALE GENOMIC DNA]</scope>
    <source>
        <strain evidence="2 3">G1</strain>
    </source>
</reference>
<organism evidence="2 3">
    <name type="scientific">Neocallimastix californiae</name>
    <dbReference type="NCBI Taxonomy" id="1754190"/>
    <lineage>
        <taxon>Eukaryota</taxon>
        <taxon>Fungi</taxon>
        <taxon>Fungi incertae sedis</taxon>
        <taxon>Chytridiomycota</taxon>
        <taxon>Chytridiomycota incertae sedis</taxon>
        <taxon>Neocallimastigomycetes</taxon>
        <taxon>Neocallimastigales</taxon>
        <taxon>Neocallimastigaceae</taxon>
        <taxon>Neocallimastix</taxon>
    </lineage>
</organism>
<evidence type="ECO:0000313" key="2">
    <source>
        <dbReference type="EMBL" id="ORY02764.1"/>
    </source>
</evidence>
<evidence type="ECO:0008006" key="4">
    <source>
        <dbReference type="Google" id="ProtNLM"/>
    </source>
</evidence>
<accession>A0A1Y1YY06</accession>
<dbReference type="OrthoDB" id="2138778at2759"/>
<evidence type="ECO:0000313" key="3">
    <source>
        <dbReference type="Proteomes" id="UP000193920"/>
    </source>
</evidence>
<feature type="transmembrane region" description="Helical" evidence="1">
    <location>
        <begin position="7"/>
        <end position="27"/>
    </location>
</feature>
<keyword evidence="1" id="KW-0472">Membrane</keyword>
<gene>
    <name evidence="2" type="ORF">LY90DRAFT_678609</name>
</gene>
<name>A0A1Y1YY06_9FUNG</name>
<evidence type="ECO:0000256" key="1">
    <source>
        <dbReference type="SAM" id="Phobius"/>
    </source>
</evidence>
<comment type="caution">
    <text evidence="2">The sequence shown here is derived from an EMBL/GenBank/DDBJ whole genome shotgun (WGS) entry which is preliminary data.</text>
</comment>
<keyword evidence="3" id="KW-1185">Reference proteome</keyword>
<keyword evidence="1" id="KW-0812">Transmembrane</keyword>
<sequence>MRHYFSLLKYLLVFYGYFNISLFFSLFTKGKYFTGIFVNAYLKNITTCIIVENKCLYNQLASINSYCYEENTFRIYQTNIRNRKLIKRNFFKETNSIDENSDNSINENYNIAFRFNRKKNNNKLDITLYKEGKYYKENKIGNDNINESKKNINYIFNSPRVSLIGRSSELIDYSSELCKIDYDNFSKQGVYLFDSSNHLIFDVSVPVKSIYVCKEDNAINCYLPTNDGFFLNTLQRGEVIELSGVQKLNTIITNIQPEDGYSFINSESLPKKTNKYNKDLIICNYNSDEEKVLCNIVDGLEGTFYIQKSSKGNYLIECYDGYCSENRNPKDGFYVNSVPSSNTLIYCKKYNCSLHNFENDKYYIGNQHTESAIIECKNNNCSYNNDISSGYYINAGIQIEDDEKPIIYCDTFHICTSQTINYNKNAHFISASDPGYLITCKNDTYCEQDDSIANIGYYINNAYDEISTEANLIYCYDKNGISLDRVCEEVNVESTNAKGHFISGVQGHLIHYVKINRENFDFIQSRPEAGYYLNNGDTYNNTLPIIYCEGATNTTLALSCNPVASKDGYYLMQSSKIGADIDYYTQLIFCEDSLCTNFNPVKGYFKYALDSNYIIKCDGIQCYLDEPENCQSSFLPRFYYPGYCCNYKSSTYLIVEPYNITTIITGVEFMNYSIPFQTDDSIKYAYFNVENSDFPGMTINQGALYKITKNSFTYFPYNDYFIITEDNKQLLSVNSTLSTTYDLEKWRIFNCDSSHEICIPEENCDEVKYIFYDPLDLGIECRNTTLEILNKEGNYIDGNSYLNNVNYKYTLNGYDIDVESCYLINSGLDNSTYPLIKCTQKSCSLFEPKKGFYYDCEAKKVIKYNNIDEYYYLNHITEFSTFYINAGSKLVKEQLISCNSINCIIVPPNEGYYLSSNSNTLIHCDKSNQCKEVKAEKGYYSDPNSLKDDINYILRCAYNSTNDLNCFKEKANEGYYLSTQSYTLINCVNDDKTCQTISNKAGIYVSAVFNQKDDNSKLRRDLAATHNEKNHNLIMCTINECKELSELELMAIPVCEYSENKCFISLRYSSFRMETSLITKGGFCTNYYHTVLYFATDSIKAEPKGEDLDYNKLFKNLDKNCIIASSRYRANYFPIDNNIYNIDDYQISTKTDRGYYFIDVLNHELLNSTNIKYYNNDSIQLFNCNGKFCSNENVMSSITYFIDVNRKLFKYDPFHKKYNFLYDQNIICSYNKNLCHVSKNVTNEEVCIGENGHLIFLQDQITLKSEGACSMVESENLEIMVYYKDLYRLSAFTAVLMEEKGFYLLNNSTKTSAELKDFKDTSQTIILYGCNGNICKEYTPVEGVYYYDRLTKYLFKYENNVWSTVNESGYANISIYPGLVHIFKFEAHNNKVTISTNTKIYGNYYTVDQKMFNCDVNNNECLEKNSTGYVMTAPGEIYYCEYNSHTGVQKIYDNKSLSSTNNGYRNILSSCIKKKCKIGEYYYMDNHYYQCKTDSIFVLMKKEQCIDYLDVEDIRKNHKDIANTEGFGKYIINFPTKDQDNYPDNIKYLNYLIEINNNSTAEDSSLSLEYLSSISGVFHNCRYDLETSTMVFDLICLNNYVSIAKDLADKNNMLLDYKDNGIEKGNAFYHDLGGILSFNRKRETQDSEDDKKVLKEFEISYKKNNQPFICSTKNYGYIECQKDDNNPDKCIPSHAIIKYELSIKCILVIFILNFIRYLFN</sequence>
<proteinExistence type="predicted"/>
<dbReference type="EMBL" id="MCOG01000485">
    <property type="protein sequence ID" value="ORY02764.1"/>
    <property type="molecule type" value="Genomic_DNA"/>
</dbReference>
<dbReference type="Proteomes" id="UP000193920">
    <property type="component" value="Unassembled WGS sequence"/>
</dbReference>
<protein>
    <recommendedName>
        <fullName evidence="4">Scaffoldin</fullName>
    </recommendedName>
</protein>